<gene>
    <name evidence="3" type="ORF">M9Y10_039009</name>
</gene>
<reference evidence="3 4" key="1">
    <citation type="submission" date="2024-04" db="EMBL/GenBank/DDBJ databases">
        <title>Tritrichomonas musculus Genome.</title>
        <authorList>
            <person name="Alves-Ferreira E."/>
            <person name="Grigg M."/>
            <person name="Lorenzi H."/>
            <person name="Galac M."/>
        </authorList>
    </citation>
    <scope>NUCLEOTIDE SEQUENCE [LARGE SCALE GENOMIC DNA]</scope>
    <source>
        <strain evidence="3 4">EAF2021</strain>
    </source>
</reference>
<sequence length="430" mass="49319">MITLNDLHDHFAKIPRDFDLIINDKNYKCNKQILFAFSKVISLSESSSSTYSCNIPTNEQAINTTINFLHGGNVNFSENSYEIYLIAAHLDISILKPRLCELIEASTTEENFELRYNVLKTFPNYCDPLFLFFIKNKNYFGTFTKSHTFPLSFANAFLASSSSFFNSEDEKADFVLSILSQSGNMNDNDLSIVSNINLCNLNENSLYNILTHQLSSRFSPFLNVFPLFDKQIAIISANEKKLSELKKEANEDQLSCENEKNTNNRLSNEFNSLNSQLFNIDIQHYALKQEINEIIDDLKNAKLLLQEIQQLNNEYLPFLKAVAKMQATSTQLVDILQTFYNIGGKKIYPGSSRDALKHSKEWNVECENLRSKIPCVFNKEQLDQYFQTLDEAENILISVFPVKNPLIKEKKEQISTPSNSQEQQQPETKS</sequence>
<keyword evidence="1" id="KW-0175">Coiled coil</keyword>
<keyword evidence="4" id="KW-1185">Reference proteome</keyword>
<evidence type="ECO:0000256" key="1">
    <source>
        <dbReference type="SAM" id="Coils"/>
    </source>
</evidence>
<evidence type="ECO:0008006" key="5">
    <source>
        <dbReference type="Google" id="ProtNLM"/>
    </source>
</evidence>
<dbReference type="EMBL" id="JAPFFF010000006">
    <property type="protein sequence ID" value="KAK8887950.1"/>
    <property type="molecule type" value="Genomic_DNA"/>
</dbReference>
<evidence type="ECO:0000313" key="3">
    <source>
        <dbReference type="EMBL" id="KAK8887950.1"/>
    </source>
</evidence>
<comment type="caution">
    <text evidence="3">The sequence shown here is derived from an EMBL/GenBank/DDBJ whole genome shotgun (WGS) entry which is preliminary data.</text>
</comment>
<dbReference type="Proteomes" id="UP001470230">
    <property type="component" value="Unassembled WGS sequence"/>
</dbReference>
<protein>
    <recommendedName>
        <fullName evidence="5">BTB domain-containing protein</fullName>
    </recommendedName>
</protein>
<feature type="coiled-coil region" evidence="1">
    <location>
        <begin position="242"/>
        <end position="314"/>
    </location>
</feature>
<name>A0ABR2KA04_9EUKA</name>
<accession>A0ABR2KA04</accession>
<feature type="region of interest" description="Disordered" evidence="2">
    <location>
        <begin position="410"/>
        <end position="430"/>
    </location>
</feature>
<feature type="compositionally biased region" description="Polar residues" evidence="2">
    <location>
        <begin position="414"/>
        <end position="430"/>
    </location>
</feature>
<proteinExistence type="predicted"/>
<evidence type="ECO:0000313" key="4">
    <source>
        <dbReference type="Proteomes" id="UP001470230"/>
    </source>
</evidence>
<evidence type="ECO:0000256" key="2">
    <source>
        <dbReference type="SAM" id="MobiDB-lite"/>
    </source>
</evidence>
<organism evidence="3 4">
    <name type="scientific">Tritrichomonas musculus</name>
    <dbReference type="NCBI Taxonomy" id="1915356"/>
    <lineage>
        <taxon>Eukaryota</taxon>
        <taxon>Metamonada</taxon>
        <taxon>Parabasalia</taxon>
        <taxon>Tritrichomonadida</taxon>
        <taxon>Tritrichomonadidae</taxon>
        <taxon>Tritrichomonas</taxon>
    </lineage>
</organism>